<dbReference type="EMBL" id="JAYKOT010000003">
    <property type="protein sequence ID" value="MEB3429442.1"/>
    <property type="molecule type" value="Genomic_DNA"/>
</dbReference>
<dbReference type="InterPro" id="IPR011330">
    <property type="entry name" value="Glyco_hydro/deAcase_b/a-brl"/>
</dbReference>
<organism evidence="6 7">
    <name type="scientific">Citroniella saccharovorans</name>
    <dbReference type="NCBI Taxonomy" id="2053367"/>
    <lineage>
        <taxon>Bacteria</taxon>
        <taxon>Bacillati</taxon>
        <taxon>Bacillota</taxon>
        <taxon>Tissierellia</taxon>
        <taxon>Tissierellales</taxon>
        <taxon>Peptoniphilaceae</taxon>
        <taxon>Citroniella</taxon>
    </lineage>
</organism>
<feature type="compositionally biased region" description="Basic and acidic residues" evidence="3">
    <location>
        <begin position="46"/>
        <end position="69"/>
    </location>
</feature>
<evidence type="ECO:0000259" key="5">
    <source>
        <dbReference type="Pfam" id="PF01522"/>
    </source>
</evidence>
<evidence type="ECO:0000313" key="7">
    <source>
        <dbReference type="Proteomes" id="UP001357733"/>
    </source>
</evidence>
<feature type="compositionally biased region" description="Polar residues" evidence="3">
    <location>
        <begin position="30"/>
        <end position="45"/>
    </location>
</feature>
<evidence type="ECO:0000256" key="1">
    <source>
        <dbReference type="ARBA" id="ARBA00004613"/>
    </source>
</evidence>
<dbReference type="PANTHER" id="PTHR34216">
    <property type="match status" value="1"/>
</dbReference>
<feature type="chain" id="PRO_5043891894" evidence="4">
    <location>
        <begin position="21"/>
        <end position="375"/>
    </location>
</feature>
<dbReference type="GO" id="GO:0005576">
    <property type="term" value="C:extracellular region"/>
    <property type="evidence" value="ECO:0007669"/>
    <property type="project" value="UniProtKB-SubCell"/>
</dbReference>
<dbReference type="InterPro" id="IPR051398">
    <property type="entry name" value="Polysacch_Deacetylase"/>
</dbReference>
<protein>
    <submittedName>
        <fullName evidence="6">Polysaccharide deacetylase family protein</fullName>
    </submittedName>
</protein>
<keyword evidence="2 4" id="KW-0732">Signal</keyword>
<dbReference type="GO" id="GO:0016810">
    <property type="term" value="F:hydrolase activity, acting on carbon-nitrogen (but not peptide) bonds"/>
    <property type="evidence" value="ECO:0007669"/>
    <property type="project" value="InterPro"/>
</dbReference>
<name>A0AAW9MY46_9FIRM</name>
<proteinExistence type="predicted"/>
<dbReference type="GO" id="GO:0005975">
    <property type="term" value="P:carbohydrate metabolic process"/>
    <property type="evidence" value="ECO:0007669"/>
    <property type="project" value="InterPro"/>
</dbReference>
<feature type="signal peptide" evidence="4">
    <location>
        <begin position="1"/>
        <end position="20"/>
    </location>
</feature>
<evidence type="ECO:0000313" key="6">
    <source>
        <dbReference type="EMBL" id="MEB3429442.1"/>
    </source>
</evidence>
<feature type="region of interest" description="Disordered" evidence="3">
    <location>
        <begin position="23"/>
        <end position="69"/>
    </location>
</feature>
<dbReference type="InterPro" id="IPR002509">
    <property type="entry name" value="NODB_dom"/>
</dbReference>
<dbReference type="AlphaFoldDB" id="A0AAW9MY46"/>
<reference evidence="6 7" key="1">
    <citation type="submission" date="2024-01" db="EMBL/GenBank/DDBJ databases">
        <title>Complete genome sequence of Citroniella saccharovorans strain M6.X9, isolated from human fecal sample.</title>
        <authorList>
            <person name="Cheng G."/>
            <person name="Westerholm M."/>
            <person name="Schnurer A."/>
        </authorList>
    </citation>
    <scope>NUCLEOTIDE SEQUENCE [LARGE SCALE GENOMIC DNA]</scope>
    <source>
        <strain evidence="6 7">DSM 29873</strain>
    </source>
</reference>
<accession>A0AAW9MY46</accession>
<dbReference type="PANTHER" id="PTHR34216:SF3">
    <property type="entry name" value="POLY-BETA-1,6-N-ACETYL-D-GLUCOSAMINE N-DEACETYLASE"/>
    <property type="match status" value="1"/>
</dbReference>
<dbReference type="Pfam" id="PF01522">
    <property type="entry name" value="Polysacc_deac_1"/>
    <property type="match status" value="1"/>
</dbReference>
<evidence type="ECO:0000256" key="4">
    <source>
        <dbReference type="SAM" id="SignalP"/>
    </source>
</evidence>
<dbReference type="Gene3D" id="3.20.20.370">
    <property type="entry name" value="Glycoside hydrolase/deacetylase"/>
    <property type="match status" value="1"/>
</dbReference>
<evidence type="ECO:0000256" key="2">
    <source>
        <dbReference type="ARBA" id="ARBA00022729"/>
    </source>
</evidence>
<gene>
    <name evidence="6" type="ORF">VLK81_05350</name>
</gene>
<dbReference type="PROSITE" id="PS51257">
    <property type="entry name" value="PROKAR_LIPOPROTEIN"/>
    <property type="match status" value="1"/>
</dbReference>
<dbReference type="Proteomes" id="UP001357733">
    <property type="component" value="Unassembled WGS sequence"/>
</dbReference>
<dbReference type="SUPFAM" id="SSF88713">
    <property type="entry name" value="Glycoside hydrolase/deacetylase"/>
    <property type="match status" value="1"/>
</dbReference>
<dbReference type="RefSeq" id="WP_324619631.1">
    <property type="nucleotide sequence ID" value="NZ_JAYKOT010000003.1"/>
</dbReference>
<comment type="subcellular location">
    <subcellularLocation>
        <location evidence="1">Secreted</location>
    </subcellularLocation>
</comment>
<sequence length="375" mass="43186">MKKKILILLMIMLFFSSCNKNTDKTKDNIQKSNNTEQITDENNSNKIKDNTENSDQKSDDQNLDNKDISNKKEDKLLKIDLSKKPNEMGRIMVFMYHGIGEEGPYTRSPEKLREDLEILYEKGYHPISLRDYVNGNIITPIGKTPYVLTFDDTNDNNFKYLEDGSLDPDCAVAILLEFAEKHKDIKPYASFFGNGQVPFRQEGTEEKKIDFLLNNYMDIANHTVNHPDLTPMNKEEITYEVGAQGKYLQSLVKKEGYKIDMLALPFGSRPESEEATEALRKGTYEGYSYENFAILNVGWDPYYSPYHVDFDPLSIHRVTGSEIDVDGVGIRDWIKYLDDNPSERFISDGEPDIVTVPIEYAENLKDIQNKEILKY</sequence>
<evidence type="ECO:0000256" key="3">
    <source>
        <dbReference type="SAM" id="MobiDB-lite"/>
    </source>
</evidence>
<feature type="domain" description="NodB homology" evidence="5">
    <location>
        <begin position="189"/>
        <end position="271"/>
    </location>
</feature>
<keyword evidence="7" id="KW-1185">Reference proteome</keyword>
<comment type="caution">
    <text evidence="6">The sequence shown here is derived from an EMBL/GenBank/DDBJ whole genome shotgun (WGS) entry which is preliminary data.</text>
</comment>